<evidence type="ECO:0000313" key="2">
    <source>
        <dbReference type="Proteomes" id="UP000887013"/>
    </source>
</evidence>
<dbReference type="AlphaFoldDB" id="A0A8X6UMD2"/>
<reference evidence="1" key="1">
    <citation type="submission" date="2020-08" db="EMBL/GenBank/DDBJ databases">
        <title>Multicomponent nature underlies the extraordinary mechanical properties of spider dragline silk.</title>
        <authorList>
            <person name="Kono N."/>
            <person name="Nakamura H."/>
            <person name="Mori M."/>
            <person name="Yoshida Y."/>
            <person name="Ohtoshi R."/>
            <person name="Malay A.D."/>
            <person name="Moran D.A.P."/>
            <person name="Tomita M."/>
            <person name="Numata K."/>
            <person name="Arakawa K."/>
        </authorList>
    </citation>
    <scope>NUCLEOTIDE SEQUENCE</scope>
</reference>
<organism evidence="1 2">
    <name type="scientific">Nephila pilipes</name>
    <name type="common">Giant wood spider</name>
    <name type="synonym">Nephila maculata</name>
    <dbReference type="NCBI Taxonomy" id="299642"/>
    <lineage>
        <taxon>Eukaryota</taxon>
        <taxon>Metazoa</taxon>
        <taxon>Ecdysozoa</taxon>
        <taxon>Arthropoda</taxon>
        <taxon>Chelicerata</taxon>
        <taxon>Arachnida</taxon>
        <taxon>Araneae</taxon>
        <taxon>Araneomorphae</taxon>
        <taxon>Entelegynae</taxon>
        <taxon>Araneoidea</taxon>
        <taxon>Nephilidae</taxon>
        <taxon>Nephila</taxon>
    </lineage>
</organism>
<name>A0A8X6UMD2_NEPPI</name>
<proteinExistence type="predicted"/>
<evidence type="ECO:0000313" key="1">
    <source>
        <dbReference type="EMBL" id="GFU31172.1"/>
    </source>
</evidence>
<dbReference type="Proteomes" id="UP000887013">
    <property type="component" value="Unassembled WGS sequence"/>
</dbReference>
<accession>A0A8X6UMD2</accession>
<protein>
    <submittedName>
        <fullName evidence="1">Uncharacterized protein</fullName>
    </submittedName>
</protein>
<gene>
    <name evidence="1" type="ORF">NPIL_3011</name>
</gene>
<sequence>MSLFCLLTPYAYDLTRATNLAGDDTHGCRVTRSNQRPIDTSSLGCINDEIAETMETSSTSLYTEQCEMKCFLMLVTPAAVKLFAPGFNEILDMEMKEEK</sequence>
<dbReference type="EMBL" id="BMAW01033637">
    <property type="protein sequence ID" value="GFU31172.1"/>
    <property type="molecule type" value="Genomic_DNA"/>
</dbReference>
<keyword evidence="2" id="KW-1185">Reference proteome</keyword>
<comment type="caution">
    <text evidence="1">The sequence shown here is derived from an EMBL/GenBank/DDBJ whole genome shotgun (WGS) entry which is preliminary data.</text>
</comment>